<dbReference type="Proteomes" id="UP001203338">
    <property type="component" value="Unassembled WGS sequence"/>
</dbReference>
<comment type="caution">
    <text evidence="2">The sequence shown here is derived from an EMBL/GenBank/DDBJ whole genome shotgun (WGS) entry which is preliminary data.</text>
</comment>
<name>A0ABT0PHU9_9GAMM</name>
<gene>
    <name evidence="2" type="ORF">M3P05_10360</name>
</gene>
<proteinExistence type="predicted"/>
<accession>A0ABT0PHU9</accession>
<protein>
    <submittedName>
        <fullName evidence="2">Uncharacterized protein</fullName>
    </submittedName>
</protein>
<evidence type="ECO:0000313" key="3">
    <source>
        <dbReference type="Proteomes" id="UP001203338"/>
    </source>
</evidence>
<feature type="compositionally biased region" description="Basic and acidic residues" evidence="1">
    <location>
        <begin position="8"/>
        <end position="33"/>
    </location>
</feature>
<dbReference type="EMBL" id="JAMFLX010000012">
    <property type="protein sequence ID" value="MCL6270322.1"/>
    <property type="molecule type" value="Genomic_DNA"/>
</dbReference>
<sequence>MDDNTQPPEHEKSRSVFESPEREESYADMRADSQFDACNDPVYDPTEES</sequence>
<evidence type="ECO:0000256" key="1">
    <source>
        <dbReference type="SAM" id="MobiDB-lite"/>
    </source>
</evidence>
<feature type="region of interest" description="Disordered" evidence="1">
    <location>
        <begin position="1"/>
        <end position="49"/>
    </location>
</feature>
<organism evidence="2 3">
    <name type="scientific">Parendozoicomonas callyspongiae</name>
    <dbReference type="NCBI Taxonomy" id="2942213"/>
    <lineage>
        <taxon>Bacteria</taxon>
        <taxon>Pseudomonadati</taxon>
        <taxon>Pseudomonadota</taxon>
        <taxon>Gammaproteobacteria</taxon>
        <taxon>Oceanospirillales</taxon>
        <taxon>Endozoicomonadaceae</taxon>
        <taxon>Parendozoicomonas</taxon>
    </lineage>
</organism>
<reference evidence="2 3" key="1">
    <citation type="submission" date="2022-05" db="EMBL/GenBank/DDBJ databases">
        <authorList>
            <person name="Park J.-S."/>
        </authorList>
    </citation>
    <scope>NUCLEOTIDE SEQUENCE [LARGE SCALE GENOMIC DNA]</scope>
    <source>
        <strain evidence="2 3">2012CJ34-2</strain>
    </source>
</reference>
<keyword evidence="3" id="KW-1185">Reference proteome</keyword>
<evidence type="ECO:0000313" key="2">
    <source>
        <dbReference type="EMBL" id="MCL6270322.1"/>
    </source>
</evidence>
<dbReference type="RefSeq" id="WP_249699513.1">
    <property type="nucleotide sequence ID" value="NZ_JAMFLX010000012.1"/>
</dbReference>